<dbReference type="InterPro" id="IPR057135">
    <property type="entry name" value="At4g27190-like_LRR"/>
</dbReference>
<keyword evidence="2" id="KW-0547">Nucleotide-binding</keyword>
<evidence type="ECO:0000259" key="6">
    <source>
        <dbReference type="Pfam" id="PF23247"/>
    </source>
</evidence>
<dbReference type="PANTHER" id="PTHR36766">
    <property type="entry name" value="PLANT BROAD-SPECTRUM MILDEW RESISTANCE PROTEIN RPW8"/>
    <property type="match status" value="1"/>
</dbReference>
<keyword evidence="8" id="KW-1185">Reference proteome</keyword>
<proteinExistence type="predicted"/>
<name>A0A7N2M209_QUELO</name>
<dbReference type="EnsemblPlants" id="QL07p001265:mrna">
    <property type="protein sequence ID" value="QL07p001265:mrna"/>
    <property type="gene ID" value="QL07p001265"/>
</dbReference>
<dbReference type="Pfam" id="PF23247">
    <property type="entry name" value="LRR_RPS2"/>
    <property type="match status" value="1"/>
</dbReference>
<organism evidence="7 8">
    <name type="scientific">Quercus lobata</name>
    <name type="common">Valley oak</name>
    <dbReference type="NCBI Taxonomy" id="97700"/>
    <lineage>
        <taxon>Eukaryota</taxon>
        <taxon>Viridiplantae</taxon>
        <taxon>Streptophyta</taxon>
        <taxon>Embryophyta</taxon>
        <taxon>Tracheophyta</taxon>
        <taxon>Spermatophyta</taxon>
        <taxon>Magnoliopsida</taxon>
        <taxon>eudicotyledons</taxon>
        <taxon>Gunneridae</taxon>
        <taxon>Pentapetalae</taxon>
        <taxon>rosids</taxon>
        <taxon>fabids</taxon>
        <taxon>Fagales</taxon>
        <taxon>Fagaceae</taxon>
        <taxon>Quercus</taxon>
    </lineage>
</organism>
<dbReference type="InParanoid" id="A0A7N2M209"/>
<feature type="domain" description="Disease resistance protein At4g27190-like leucine-rich repeats" evidence="6">
    <location>
        <begin position="75"/>
        <end position="189"/>
    </location>
</feature>
<evidence type="ECO:0000256" key="2">
    <source>
        <dbReference type="ARBA" id="ARBA00022741"/>
    </source>
</evidence>
<keyword evidence="1" id="KW-0677">Repeat</keyword>
<evidence type="ECO:0000259" key="5">
    <source>
        <dbReference type="Pfam" id="PF18052"/>
    </source>
</evidence>
<keyword evidence="3" id="KW-0611">Plant defense</keyword>
<dbReference type="PANTHER" id="PTHR36766:SF61">
    <property type="entry name" value="NB-ARC DOMAIN DISEASE RESISTANCE PROTEIN"/>
    <property type="match status" value="1"/>
</dbReference>
<reference evidence="7" key="2">
    <citation type="submission" date="2021-01" db="UniProtKB">
        <authorList>
            <consortium name="EnsemblPlants"/>
        </authorList>
    </citation>
    <scope>IDENTIFICATION</scope>
</reference>
<keyword evidence="4" id="KW-0067">ATP-binding</keyword>
<reference evidence="7 8" key="1">
    <citation type="journal article" date="2016" name="G3 (Bethesda)">
        <title>First Draft Assembly and Annotation of the Genome of a California Endemic Oak Quercus lobata Nee (Fagaceae).</title>
        <authorList>
            <person name="Sork V.L."/>
            <person name="Fitz-Gibbon S.T."/>
            <person name="Puiu D."/>
            <person name="Crepeau M."/>
            <person name="Gugger P.F."/>
            <person name="Sherman R."/>
            <person name="Stevens K."/>
            <person name="Langley C.H."/>
            <person name="Pellegrini M."/>
            <person name="Salzberg S.L."/>
        </authorList>
    </citation>
    <scope>NUCLEOTIDE SEQUENCE [LARGE SCALE GENOMIC DNA]</scope>
    <source>
        <strain evidence="7 8">cv. SW786</strain>
    </source>
</reference>
<dbReference type="Pfam" id="PF18052">
    <property type="entry name" value="Rx_N"/>
    <property type="match status" value="1"/>
</dbReference>
<evidence type="ECO:0000256" key="4">
    <source>
        <dbReference type="ARBA" id="ARBA00022840"/>
    </source>
</evidence>
<dbReference type="EMBL" id="LRBV02000007">
    <property type="status" value="NOT_ANNOTATED_CDS"/>
    <property type="molecule type" value="Genomic_DNA"/>
</dbReference>
<dbReference type="Proteomes" id="UP000594261">
    <property type="component" value="Chromosome 7"/>
</dbReference>
<dbReference type="AlphaFoldDB" id="A0A7N2M209"/>
<dbReference type="Gramene" id="QL07p001265:mrna">
    <property type="protein sequence ID" value="QL07p001265:mrna"/>
    <property type="gene ID" value="QL07p001265"/>
</dbReference>
<evidence type="ECO:0000313" key="8">
    <source>
        <dbReference type="Proteomes" id="UP000594261"/>
    </source>
</evidence>
<sequence>MVEKHVDVDMSFTATTKSYNIFSRRKVLEQLGSRTFQEISSAWGVQSDLKKLEHTVSAIKAVLCDAEERQARMEGRLTYLRTLVVGDCPSLTSLSLSIKHLTALETLMIGDCKELSLMETEGEDNQDLKLSLQNLIIWDLPMLEGLPQWLQGSANTLQVLRIEECENLKALPKWLPCLKSLHKLWIVDCPKLSSLPEGMEALTALRELGIRGCPDLSRKCREEDSHKIARVTQIYLDGIKFTIEKKMASTSTSKKKKKGR</sequence>
<dbReference type="GO" id="GO:0005524">
    <property type="term" value="F:ATP binding"/>
    <property type="evidence" value="ECO:0007669"/>
    <property type="project" value="UniProtKB-KW"/>
</dbReference>
<dbReference type="Gene3D" id="1.20.5.4130">
    <property type="match status" value="1"/>
</dbReference>
<feature type="domain" description="Disease resistance N-terminal" evidence="5">
    <location>
        <begin position="26"/>
        <end position="74"/>
    </location>
</feature>
<evidence type="ECO:0000256" key="1">
    <source>
        <dbReference type="ARBA" id="ARBA00022737"/>
    </source>
</evidence>
<dbReference type="SUPFAM" id="SSF52047">
    <property type="entry name" value="RNI-like"/>
    <property type="match status" value="1"/>
</dbReference>
<evidence type="ECO:0000256" key="3">
    <source>
        <dbReference type="ARBA" id="ARBA00022821"/>
    </source>
</evidence>
<dbReference type="Gene3D" id="3.80.10.10">
    <property type="entry name" value="Ribonuclease Inhibitor"/>
    <property type="match status" value="1"/>
</dbReference>
<dbReference type="OMA" id="IALVKCH"/>
<protein>
    <submittedName>
        <fullName evidence="7">Uncharacterized protein</fullName>
    </submittedName>
</protein>
<dbReference type="InterPro" id="IPR041118">
    <property type="entry name" value="Rx_N"/>
</dbReference>
<dbReference type="GO" id="GO:0006952">
    <property type="term" value="P:defense response"/>
    <property type="evidence" value="ECO:0007669"/>
    <property type="project" value="UniProtKB-KW"/>
</dbReference>
<evidence type="ECO:0000313" key="7">
    <source>
        <dbReference type="EnsemblPlants" id="QL07p001265:mrna"/>
    </source>
</evidence>
<accession>A0A7N2M209</accession>
<dbReference type="InterPro" id="IPR032675">
    <property type="entry name" value="LRR_dom_sf"/>
</dbReference>